<feature type="binding site" evidence="6">
    <location>
        <begin position="127"/>
        <end position="128"/>
    </location>
    <ligand>
        <name>S-adenosyl-L-methionine</name>
        <dbReference type="ChEBI" id="CHEBI:59789"/>
    </ligand>
</feature>
<dbReference type="EMBL" id="CP035467">
    <property type="protein sequence ID" value="QCW81196.1"/>
    <property type="molecule type" value="Genomic_DNA"/>
</dbReference>
<proteinExistence type="inferred from homology"/>
<keyword evidence="3 6" id="KW-0489">Methyltransferase</keyword>
<evidence type="ECO:0000256" key="6">
    <source>
        <dbReference type="HAMAP-Rule" id="MF_00074"/>
    </source>
</evidence>
<dbReference type="InterPro" id="IPR029063">
    <property type="entry name" value="SAM-dependent_MTases_sf"/>
</dbReference>
<dbReference type="EC" id="2.1.1.170" evidence="6"/>
<comment type="catalytic activity">
    <reaction evidence="6">
        <text>guanosine(527) in 16S rRNA + S-adenosyl-L-methionine = N(7)-methylguanosine(527) in 16S rRNA + S-adenosyl-L-homocysteine</text>
        <dbReference type="Rhea" id="RHEA:42732"/>
        <dbReference type="Rhea" id="RHEA-COMP:10209"/>
        <dbReference type="Rhea" id="RHEA-COMP:10210"/>
        <dbReference type="ChEBI" id="CHEBI:57856"/>
        <dbReference type="ChEBI" id="CHEBI:59789"/>
        <dbReference type="ChEBI" id="CHEBI:74269"/>
        <dbReference type="ChEBI" id="CHEBI:74480"/>
        <dbReference type="EC" id="2.1.1.170"/>
    </reaction>
</comment>
<dbReference type="SUPFAM" id="SSF53335">
    <property type="entry name" value="S-adenosyl-L-methionine-dependent methyltransferases"/>
    <property type="match status" value="1"/>
</dbReference>
<reference evidence="8" key="1">
    <citation type="journal article" date="2019" name="J. Bacteriol.">
        <title>A Mutagenic Screen Identifies a TonB-Dependent Receptor Required for the Lanthanide Metal Switch in the Type I Methanotroph 'Methylotuvimicrobium buryatense' 5GB1C.</title>
        <authorList>
            <person name="Groom J.D."/>
            <person name="Ford S.M."/>
            <person name="Pesesky M.W."/>
            <person name="Lidstrom M.E."/>
        </authorList>
    </citation>
    <scope>NUCLEOTIDE SEQUENCE [LARGE SCALE GENOMIC DNA]</scope>
    <source>
        <strain evidence="8">5GB1C</strain>
    </source>
</reference>
<dbReference type="PANTHER" id="PTHR31760:SF0">
    <property type="entry name" value="S-ADENOSYL-L-METHIONINE-DEPENDENT METHYLTRANSFERASES SUPERFAMILY PROTEIN"/>
    <property type="match status" value="1"/>
</dbReference>
<dbReference type="NCBIfam" id="TIGR00138">
    <property type="entry name" value="rsmG_gidB"/>
    <property type="match status" value="1"/>
</dbReference>
<dbReference type="PIRSF" id="PIRSF003078">
    <property type="entry name" value="GidB"/>
    <property type="match status" value="1"/>
</dbReference>
<feature type="binding site" evidence="6">
    <location>
        <position position="81"/>
    </location>
    <ligand>
        <name>S-adenosyl-L-methionine</name>
        <dbReference type="ChEBI" id="CHEBI:59789"/>
    </ligand>
</feature>
<feature type="binding site" evidence="6">
    <location>
        <position position="142"/>
    </location>
    <ligand>
        <name>S-adenosyl-L-methionine</name>
        <dbReference type="ChEBI" id="CHEBI:59789"/>
    </ligand>
</feature>
<dbReference type="PANTHER" id="PTHR31760">
    <property type="entry name" value="S-ADENOSYL-L-METHIONINE-DEPENDENT METHYLTRANSFERASES SUPERFAMILY PROTEIN"/>
    <property type="match status" value="1"/>
</dbReference>
<comment type="subcellular location">
    <subcellularLocation>
        <location evidence="6">Cytoplasm</location>
    </subcellularLocation>
</comment>
<keyword evidence="1 6" id="KW-0963">Cytoplasm</keyword>
<accession>A0A4P9UNV8</accession>
<evidence type="ECO:0000256" key="5">
    <source>
        <dbReference type="ARBA" id="ARBA00022691"/>
    </source>
</evidence>
<keyword evidence="2 6" id="KW-0698">rRNA processing</keyword>
<evidence type="ECO:0000313" key="7">
    <source>
        <dbReference type="EMBL" id="QCW81196.1"/>
    </source>
</evidence>
<evidence type="ECO:0000256" key="4">
    <source>
        <dbReference type="ARBA" id="ARBA00022679"/>
    </source>
</evidence>
<dbReference type="InterPro" id="IPR003682">
    <property type="entry name" value="rRNA_ssu_MeTfrase_G"/>
</dbReference>
<comment type="function">
    <text evidence="6">Specifically methylates the N7 position of guanine in position 527 of 16S rRNA.</text>
</comment>
<dbReference type="OrthoDB" id="9808773at2"/>
<dbReference type="HAMAP" id="MF_00074">
    <property type="entry name" value="16SrRNA_methyltr_G"/>
    <property type="match status" value="1"/>
</dbReference>
<feature type="binding site" evidence="6">
    <location>
        <position position="76"/>
    </location>
    <ligand>
        <name>S-adenosyl-L-methionine</name>
        <dbReference type="ChEBI" id="CHEBI:59789"/>
    </ligand>
</feature>
<dbReference type="Proteomes" id="UP000305881">
    <property type="component" value="Chromosome"/>
</dbReference>
<organism evidence="7 8">
    <name type="scientific">Methylotuvimicrobium buryatense</name>
    <name type="common">Methylomicrobium buryatense</name>
    <dbReference type="NCBI Taxonomy" id="95641"/>
    <lineage>
        <taxon>Bacteria</taxon>
        <taxon>Pseudomonadati</taxon>
        <taxon>Pseudomonadota</taxon>
        <taxon>Gammaproteobacteria</taxon>
        <taxon>Methylococcales</taxon>
        <taxon>Methylococcaceae</taxon>
        <taxon>Methylotuvimicrobium</taxon>
    </lineage>
</organism>
<dbReference type="STRING" id="675511.GCA_000341735_02560"/>
<keyword evidence="4 6" id="KW-0808">Transferase</keyword>
<evidence type="ECO:0000313" key="8">
    <source>
        <dbReference type="Proteomes" id="UP000305881"/>
    </source>
</evidence>
<dbReference type="Pfam" id="PF02527">
    <property type="entry name" value="GidB"/>
    <property type="match status" value="1"/>
</dbReference>
<dbReference type="AlphaFoldDB" id="A0A4P9UNV8"/>
<comment type="caution">
    <text evidence="6">Lacks conserved residue(s) required for the propagation of feature annotation.</text>
</comment>
<keyword evidence="5 6" id="KW-0949">S-adenosyl-L-methionine</keyword>
<evidence type="ECO:0000256" key="3">
    <source>
        <dbReference type="ARBA" id="ARBA00022603"/>
    </source>
</evidence>
<evidence type="ECO:0000256" key="1">
    <source>
        <dbReference type="ARBA" id="ARBA00022490"/>
    </source>
</evidence>
<dbReference type="Gene3D" id="3.40.50.150">
    <property type="entry name" value="Vaccinia Virus protein VP39"/>
    <property type="match status" value="1"/>
</dbReference>
<evidence type="ECO:0000256" key="2">
    <source>
        <dbReference type="ARBA" id="ARBA00022552"/>
    </source>
</evidence>
<dbReference type="KEGG" id="mbur:EQU24_02210"/>
<keyword evidence="8" id="KW-1185">Reference proteome</keyword>
<dbReference type="CDD" id="cd02440">
    <property type="entry name" value="AdoMet_MTases"/>
    <property type="match status" value="1"/>
</dbReference>
<dbReference type="GO" id="GO:0005829">
    <property type="term" value="C:cytosol"/>
    <property type="evidence" value="ECO:0007669"/>
    <property type="project" value="TreeGrafter"/>
</dbReference>
<dbReference type="GO" id="GO:0070043">
    <property type="term" value="F:rRNA (guanine-N7-)-methyltransferase activity"/>
    <property type="evidence" value="ECO:0007669"/>
    <property type="project" value="UniProtKB-UniRule"/>
</dbReference>
<gene>
    <name evidence="6 7" type="primary">rsmG</name>
    <name evidence="7" type="ORF">EQU24_02210</name>
</gene>
<sequence length="209" mass="23134">MDTCRKRLQAGLDELNLTLSDEQTDRLLRFIGLIDKWNKAFNLTSIRDQEAMVSLHLLDSLAVLPYVTGQTVIDIGTGAGLPGIPLAVCRPDKTFTLLDSNSKKTRFVQQAVLELKLANVQVCHGRVESFTSEHLFDTVITRAFTNLPDMLKMTGHLIAPGGVLLAMKGQYPEQELQQIGGDATVIPIRVPGIEAQRCLIQINKPTQRE</sequence>
<name>A0A4P9UNV8_METBY</name>
<dbReference type="RefSeq" id="WP_017841064.1">
    <property type="nucleotide sequence ID" value="NZ_CP035467.1"/>
</dbReference>
<comment type="similarity">
    <text evidence="6">Belongs to the methyltransferase superfamily. RNA methyltransferase RsmG family.</text>
</comment>
<protein>
    <recommendedName>
        <fullName evidence="6">Ribosomal RNA small subunit methyltransferase G</fullName>
        <ecNumber evidence="6">2.1.1.170</ecNumber>
    </recommendedName>
    <alternativeName>
        <fullName evidence="6">16S rRNA 7-methylguanosine methyltransferase</fullName>
        <shortName evidence="6">16S rRNA m7G methyltransferase</shortName>
    </alternativeName>
</protein>